<dbReference type="InterPro" id="IPR004827">
    <property type="entry name" value="bZIP"/>
</dbReference>
<keyword evidence="4" id="KW-1185">Reference proteome</keyword>
<dbReference type="RefSeq" id="XP_046055097.1">
    <property type="nucleotide sequence ID" value="XM_046194984.1"/>
</dbReference>
<sequence>MGETTKVQKGKVSAKRNSEARREQNRLASRNYREKRKQKLALLNKLLEPSNLSSITGNGHIDNVPGPSGLSDIGAPPLQSQTLSNTPLSNPHIPLDLNSFDGTGTYFVPQTWEDSTQESIPTVISNQLFSEFLPLGDKGNSSSLGSHDQWEAVMPGLVQQSPTFTGELTTDYMGYRAIEEVFEDSSDPGHSGSQGSSSNDDSSLEDVIHGVESLTIEQKRSLLRRLQQDTRDPKSPSPSQKIWHQTPGQLQAIQFARALYKTANARPSLFPAQYTMEPGIFGAIFANCYALGMAGVDEILHDDGCSVFSVTPDEGHHPSKLSLVKSRFRDVSSDLQPTEKQLTFGHHPYIDVIPFKIFRENLIAILDRDPNAIDEGALCHDILSGGFTCWGAGRNSHGMGAGVPWDSRSWEPSIWFLMKYRVLAVLQESAIKTGSRI</sequence>
<feature type="domain" description="BZIP" evidence="2">
    <location>
        <begin position="21"/>
        <end position="35"/>
    </location>
</feature>
<evidence type="ECO:0000256" key="1">
    <source>
        <dbReference type="SAM" id="MobiDB-lite"/>
    </source>
</evidence>
<dbReference type="EMBL" id="JAGMUX010000002">
    <property type="protein sequence ID" value="KAH7267278.1"/>
    <property type="molecule type" value="Genomic_DNA"/>
</dbReference>
<dbReference type="InterPro" id="IPR021833">
    <property type="entry name" value="DUF3425"/>
</dbReference>
<feature type="compositionally biased region" description="Low complexity" evidence="1">
    <location>
        <begin position="188"/>
        <end position="201"/>
    </location>
</feature>
<gene>
    <name evidence="3" type="ORF">BKA55DRAFT_589712</name>
</gene>
<proteinExistence type="predicted"/>
<dbReference type="Proteomes" id="UP000720189">
    <property type="component" value="Unassembled WGS sequence"/>
</dbReference>
<dbReference type="PANTHER" id="PTHR38116:SF8">
    <property type="entry name" value="BZIP DOMAIN-CONTAINING PROTEIN"/>
    <property type="match status" value="1"/>
</dbReference>
<dbReference type="GO" id="GO:0003700">
    <property type="term" value="F:DNA-binding transcription factor activity"/>
    <property type="evidence" value="ECO:0007669"/>
    <property type="project" value="InterPro"/>
</dbReference>
<evidence type="ECO:0000313" key="4">
    <source>
        <dbReference type="Proteomes" id="UP000720189"/>
    </source>
</evidence>
<evidence type="ECO:0000259" key="2">
    <source>
        <dbReference type="PROSITE" id="PS00036"/>
    </source>
</evidence>
<dbReference type="Pfam" id="PF11905">
    <property type="entry name" value="DUF3425"/>
    <property type="match status" value="1"/>
</dbReference>
<protein>
    <recommendedName>
        <fullName evidence="2">BZIP domain-containing protein</fullName>
    </recommendedName>
</protein>
<dbReference type="PROSITE" id="PS00036">
    <property type="entry name" value="BZIP_BASIC"/>
    <property type="match status" value="1"/>
</dbReference>
<organism evidence="3 4">
    <name type="scientific">Fusarium redolens</name>
    <dbReference type="NCBI Taxonomy" id="48865"/>
    <lineage>
        <taxon>Eukaryota</taxon>
        <taxon>Fungi</taxon>
        <taxon>Dikarya</taxon>
        <taxon>Ascomycota</taxon>
        <taxon>Pezizomycotina</taxon>
        <taxon>Sordariomycetes</taxon>
        <taxon>Hypocreomycetidae</taxon>
        <taxon>Hypocreales</taxon>
        <taxon>Nectriaceae</taxon>
        <taxon>Fusarium</taxon>
        <taxon>Fusarium redolens species complex</taxon>
    </lineage>
</organism>
<accession>A0A9P9R6I5</accession>
<feature type="compositionally biased region" description="Basic and acidic residues" evidence="1">
    <location>
        <begin position="16"/>
        <end position="25"/>
    </location>
</feature>
<dbReference type="GeneID" id="70224938"/>
<feature type="region of interest" description="Disordered" evidence="1">
    <location>
        <begin position="183"/>
        <end position="204"/>
    </location>
</feature>
<dbReference type="PANTHER" id="PTHR38116">
    <property type="entry name" value="CHROMOSOME 7, WHOLE GENOME SHOTGUN SEQUENCE"/>
    <property type="match status" value="1"/>
</dbReference>
<feature type="region of interest" description="Disordered" evidence="1">
    <location>
        <begin position="226"/>
        <end position="245"/>
    </location>
</feature>
<evidence type="ECO:0000313" key="3">
    <source>
        <dbReference type="EMBL" id="KAH7267278.1"/>
    </source>
</evidence>
<dbReference type="CDD" id="cd14688">
    <property type="entry name" value="bZIP_YAP"/>
    <property type="match status" value="1"/>
</dbReference>
<feature type="region of interest" description="Disordered" evidence="1">
    <location>
        <begin position="1"/>
        <end position="35"/>
    </location>
</feature>
<dbReference type="AlphaFoldDB" id="A0A9P9R6I5"/>
<reference evidence="3" key="1">
    <citation type="journal article" date="2021" name="Nat. Commun.">
        <title>Genetic determinants of endophytism in the Arabidopsis root mycobiome.</title>
        <authorList>
            <person name="Mesny F."/>
            <person name="Miyauchi S."/>
            <person name="Thiergart T."/>
            <person name="Pickel B."/>
            <person name="Atanasova L."/>
            <person name="Karlsson M."/>
            <person name="Huettel B."/>
            <person name="Barry K.W."/>
            <person name="Haridas S."/>
            <person name="Chen C."/>
            <person name="Bauer D."/>
            <person name="Andreopoulos W."/>
            <person name="Pangilinan J."/>
            <person name="LaButti K."/>
            <person name="Riley R."/>
            <person name="Lipzen A."/>
            <person name="Clum A."/>
            <person name="Drula E."/>
            <person name="Henrissat B."/>
            <person name="Kohler A."/>
            <person name="Grigoriev I.V."/>
            <person name="Martin F.M."/>
            <person name="Hacquard S."/>
        </authorList>
    </citation>
    <scope>NUCLEOTIDE SEQUENCE</scope>
    <source>
        <strain evidence="3">MPI-CAGE-AT-0023</strain>
    </source>
</reference>
<name>A0A9P9R6I5_FUSRE</name>
<comment type="caution">
    <text evidence="3">The sequence shown here is derived from an EMBL/GenBank/DDBJ whole genome shotgun (WGS) entry which is preliminary data.</text>
</comment>
<feature type="region of interest" description="Disordered" evidence="1">
    <location>
        <begin position="52"/>
        <end position="85"/>
    </location>
</feature>
<dbReference type="OrthoDB" id="2245989at2759"/>